<reference evidence="3" key="1">
    <citation type="submission" date="2015-07" db="EMBL/GenBank/DDBJ databases">
        <title>Nocardia seriolae U-1 whole genome shotgun sequence.</title>
        <authorList>
            <person name="Imajoh M."/>
            <person name="Fukumoto Y."/>
            <person name="Sukeda M."/>
            <person name="Yamane J."/>
            <person name="Yamasaki K."/>
            <person name="Shimizu M."/>
            <person name="Ohnishi K."/>
            <person name="Oshima S."/>
        </authorList>
    </citation>
    <scope>NUCLEOTIDE SEQUENCE [LARGE SCALE GENOMIC DNA]</scope>
    <source>
        <strain evidence="3">U-1</strain>
    </source>
</reference>
<accession>A0ABC9YLC2</accession>
<sequence>MLLSGRPYAARMTRPHRAFLQEFRSHLDRVDTVLLRRAGAVALLVLAALLALRPDPAAGRTEVLVAARDLPPGQVLGEGDLHRAPRETATLPAGAVRDAGTLRGATLAGALAAGEIVTELRVVGPRLAAVAAHEPDARIVPIRLADNAVAEILRAGDRVDVVAGEDTGQHGRPARLLAADAAVVLVSGAENGPGTGNARGRTERVVLVALDSRRATAVAAASLHSALTVVFH</sequence>
<keyword evidence="3" id="KW-1185">Reference proteome</keyword>
<dbReference type="InterPro" id="IPR013974">
    <property type="entry name" value="SAF"/>
</dbReference>
<dbReference type="InterPro" id="IPR031571">
    <property type="entry name" value="RcpC_dom"/>
</dbReference>
<dbReference type="Proteomes" id="UP000037179">
    <property type="component" value="Unassembled WGS sequence"/>
</dbReference>
<evidence type="ECO:0000313" key="2">
    <source>
        <dbReference type="EMBL" id="GAP26143.1"/>
    </source>
</evidence>
<dbReference type="Pfam" id="PF16976">
    <property type="entry name" value="RcpC"/>
    <property type="match status" value="1"/>
</dbReference>
<feature type="domain" description="SAF" evidence="1">
    <location>
        <begin position="61"/>
        <end position="123"/>
    </location>
</feature>
<dbReference type="Gene3D" id="3.90.1210.10">
    <property type="entry name" value="Antifreeze-like/N-acetylneuraminic acid synthase C-terminal domain"/>
    <property type="match status" value="1"/>
</dbReference>
<proteinExistence type="predicted"/>
<organism evidence="2 3">
    <name type="scientific">Nocardia seriolae</name>
    <dbReference type="NCBI Taxonomy" id="37332"/>
    <lineage>
        <taxon>Bacteria</taxon>
        <taxon>Bacillati</taxon>
        <taxon>Actinomycetota</taxon>
        <taxon>Actinomycetes</taxon>
        <taxon>Mycobacteriales</taxon>
        <taxon>Nocardiaceae</taxon>
        <taxon>Nocardia</taxon>
    </lineage>
</organism>
<dbReference type="SMART" id="SM00858">
    <property type="entry name" value="SAF"/>
    <property type="match status" value="1"/>
</dbReference>
<name>A0ABC9YLC2_9NOCA</name>
<dbReference type="AlphaFoldDB" id="A0ABC9YLC2"/>
<evidence type="ECO:0000259" key="1">
    <source>
        <dbReference type="SMART" id="SM00858"/>
    </source>
</evidence>
<protein>
    <recommendedName>
        <fullName evidence="1">SAF domain-containing protein</fullName>
    </recommendedName>
</protein>
<evidence type="ECO:0000313" key="3">
    <source>
        <dbReference type="Proteomes" id="UP000037179"/>
    </source>
</evidence>
<comment type="caution">
    <text evidence="2">The sequence shown here is derived from an EMBL/GenBank/DDBJ whole genome shotgun (WGS) entry which is preliminary data.</text>
</comment>
<dbReference type="EMBL" id="BBYQ01000003">
    <property type="protein sequence ID" value="GAP26143.1"/>
    <property type="molecule type" value="Genomic_DNA"/>
</dbReference>
<gene>
    <name evidence="2" type="ORF">NSK11_contig00003-0051</name>
</gene>
<dbReference type="Pfam" id="PF08666">
    <property type="entry name" value="SAF"/>
    <property type="match status" value="1"/>
</dbReference>
<dbReference type="CDD" id="cd11614">
    <property type="entry name" value="SAF_CpaB_FlgA_like"/>
    <property type="match status" value="1"/>
</dbReference>
<reference evidence="2 3" key="2">
    <citation type="journal article" date="2016" name="Genome Announc.">
        <title>Draft Genome Sequence of Erythromycin- and Oxytetracycline-Sensitive Nocardia seriolae Strain U-1 (NBRC 110359).</title>
        <authorList>
            <person name="Imajoh M."/>
            <person name="Sukeda M."/>
            <person name="Shimizu M."/>
            <person name="Yamane J."/>
            <person name="Ohnishi K."/>
            <person name="Oshima S."/>
        </authorList>
    </citation>
    <scope>NUCLEOTIDE SEQUENCE [LARGE SCALE GENOMIC DNA]</scope>
    <source>
        <strain evidence="2 3">U-1</strain>
    </source>
</reference>